<dbReference type="PROSITE" id="PS50137">
    <property type="entry name" value="DS_RBD"/>
    <property type="match status" value="1"/>
</dbReference>
<dbReference type="Gene3D" id="3.30.160.20">
    <property type="match status" value="1"/>
</dbReference>
<dbReference type="OrthoDB" id="9805026at2"/>
<feature type="domain" description="RNase III" evidence="10">
    <location>
        <begin position="13"/>
        <end position="137"/>
    </location>
</feature>
<keyword evidence="3 8" id="KW-0507">mRNA processing</keyword>
<dbReference type="GO" id="GO:0004525">
    <property type="term" value="F:ribonuclease III activity"/>
    <property type="evidence" value="ECO:0007669"/>
    <property type="project" value="UniProtKB-UniRule"/>
</dbReference>
<comment type="subunit">
    <text evidence="8">Homodimer.</text>
</comment>
<dbReference type="GO" id="GO:0005737">
    <property type="term" value="C:cytoplasm"/>
    <property type="evidence" value="ECO:0007669"/>
    <property type="project" value="UniProtKB-SubCell"/>
</dbReference>
<keyword evidence="5 8" id="KW-0255">Endonuclease</keyword>
<dbReference type="GO" id="GO:0006364">
    <property type="term" value="P:rRNA processing"/>
    <property type="evidence" value="ECO:0007669"/>
    <property type="project" value="UniProtKB-UniRule"/>
</dbReference>
<dbReference type="InterPro" id="IPR000999">
    <property type="entry name" value="RNase_III_dom"/>
</dbReference>
<dbReference type="GO" id="GO:0003725">
    <property type="term" value="F:double-stranded RNA binding"/>
    <property type="evidence" value="ECO:0007669"/>
    <property type="project" value="TreeGrafter"/>
</dbReference>
<dbReference type="HAMAP" id="MF_00104">
    <property type="entry name" value="RNase_III"/>
    <property type="match status" value="1"/>
</dbReference>
<comment type="caution">
    <text evidence="11">The sequence shown here is derived from an EMBL/GenBank/DDBJ whole genome shotgun (WGS) entry which is preliminary data.</text>
</comment>
<evidence type="ECO:0000256" key="1">
    <source>
        <dbReference type="ARBA" id="ARBA00000109"/>
    </source>
</evidence>
<comment type="subcellular location">
    <subcellularLocation>
        <location evidence="8">Cytoplasm</location>
    </subcellularLocation>
</comment>
<dbReference type="PROSITE" id="PS50142">
    <property type="entry name" value="RNASE_3_2"/>
    <property type="match status" value="1"/>
</dbReference>
<keyword evidence="8" id="KW-0460">Magnesium</keyword>
<dbReference type="SMART" id="SM00358">
    <property type="entry name" value="DSRM"/>
    <property type="match status" value="1"/>
</dbReference>
<dbReference type="EMBL" id="NFZT01000001">
    <property type="protein sequence ID" value="OWV34218.1"/>
    <property type="molecule type" value="Genomic_DNA"/>
</dbReference>
<feature type="active site" evidence="8">
    <location>
        <position position="126"/>
    </location>
</feature>
<dbReference type="PANTHER" id="PTHR11207">
    <property type="entry name" value="RIBONUCLEASE III"/>
    <property type="match status" value="1"/>
</dbReference>
<feature type="binding site" evidence="8">
    <location>
        <position position="126"/>
    </location>
    <ligand>
        <name>Mg(2+)</name>
        <dbReference type="ChEBI" id="CHEBI:18420"/>
    </ligand>
</feature>
<dbReference type="AlphaFoldDB" id="A0A219B8X6"/>
<dbReference type="Proteomes" id="UP000198462">
    <property type="component" value="Unassembled WGS sequence"/>
</dbReference>
<organism evidence="11 12">
    <name type="scientific">Pacificimonas flava</name>
    <dbReference type="NCBI Taxonomy" id="1234595"/>
    <lineage>
        <taxon>Bacteria</taxon>
        <taxon>Pseudomonadati</taxon>
        <taxon>Pseudomonadota</taxon>
        <taxon>Alphaproteobacteria</taxon>
        <taxon>Sphingomonadales</taxon>
        <taxon>Sphingosinicellaceae</taxon>
        <taxon>Pacificimonas</taxon>
    </lineage>
</organism>
<evidence type="ECO:0000256" key="7">
    <source>
        <dbReference type="ARBA" id="ARBA00022884"/>
    </source>
</evidence>
<feature type="active site" evidence="8">
    <location>
        <position position="55"/>
    </location>
</feature>
<evidence type="ECO:0000313" key="12">
    <source>
        <dbReference type="Proteomes" id="UP000198462"/>
    </source>
</evidence>
<dbReference type="InterPro" id="IPR014720">
    <property type="entry name" value="dsRBD_dom"/>
</dbReference>
<gene>
    <name evidence="8" type="primary">rnc</name>
    <name evidence="11" type="ORF">B5C34_12625</name>
</gene>
<keyword evidence="7 8" id="KW-0694">RNA-binding</keyword>
<dbReference type="GO" id="GO:0019843">
    <property type="term" value="F:rRNA binding"/>
    <property type="evidence" value="ECO:0007669"/>
    <property type="project" value="UniProtKB-KW"/>
</dbReference>
<evidence type="ECO:0000259" key="9">
    <source>
        <dbReference type="PROSITE" id="PS50137"/>
    </source>
</evidence>
<dbReference type="GO" id="GO:0010468">
    <property type="term" value="P:regulation of gene expression"/>
    <property type="evidence" value="ECO:0007669"/>
    <property type="project" value="TreeGrafter"/>
</dbReference>
<dbReference type="InterPro" id="IPR011907">
    <property type="entry name" value="RNase_III"/>
</dbReference>
<proteinExistence type="inferred from homology"/>
<keyword evidence="6 8" id="KW-0378">Hydrolase</keyword>
<evidence type="ECO:0000313" key="11">
    <source>
        <dbReference type="EMBL" id="OWV34218.1"/>
    </source>
</evidence>
<keyword evidence="8" id="KW-0479">Metal-binding</keyword>
<feature type="domain" description="DRBM" evidence="9">
    <location>
        <begin position="164"/>
        <end position="233"/>
    </location>
</feature>
<comment type="function">
    <text evidence="8">Digests double-stranded RNA. Involved in the processing of primary rRNA transcript to yield the immediate precursors to the large and small rRNAs (23S and 16S). Processes some mRNAs, and tRNAs when they are encoded in the rRNA operon. Processes pre-crRNA and tracrRNA of type II CRISPR loci if present in the organism.</text>
</comment>
<dbReference type="CDD" id="cd00593">
    <property type="entry name" value="RIBOc"/>
    <property type="match status" value="1"/>
</dbReference>
<dbReference type="SMART" id="SM00535">
    <property type="entry name" value="RIBOc"/>
    <property type="match status" value="1"/>
</dbReference>
<evidence type="ECO:0000256" key="4">
    <source>
        <dbReference type="ARBA" id="ARBA00022722"/>
    </source>
</evidence>
<dbReference type="SUPFAM" id="SSF69065">
    <property type="entry name" value="RNase III domain-like"/>
    <property type="match status" value="1"/>
</dbReference>
<dbReference type="GO" id="GO:0006397">
    <property type="term" value="P:mRNA processing"/>
    <property type="evidence" value="ECO:0007669"/>
    <property type="project" value="UniProtKB-UniRule"/>
</dbReference>
<keyword evidence="8" id="KW-0699">rRNA-binding</keyword>
<dbReference type="InterPro" id="IPR036389">
    <property type="entry name" value="RNase_III_sf"/>
</dbReference>
<feature type="binding site" evidence="8">
    <location>
        <position position="123"/>
    </location>
    <ligand>
        <name>Mg(2+)</name>
        <dbReference type="ChEBI" id="CHEBI:18420"/>
    </ligand>
</feature>
<sequence length="238" mass="26373">MSATRPETDCEELRWARERLGHDFQRPALLIAALTHPSAKTKDGESYERLEFLGDRVLGLSIAEHLIRSREESEGSMNRRFSALVDKKSCAEVASELGAPAHIRMENSARAARVHHSQNVLGDICEALIGAIFLDADFETARNFVLAAWKDRLGSARQDAPPINPKNALQEWAQRRGLPIPSYRVAERSGPEHAPRFRIAVTVRGYGEACGEGTSKQDAEKAAATAFLTRENLSVRDK</sequence>
<dbReference type="Pfam" id="PF14622">
    <property type="entry name" value="Ribonucleas_3_3"/>
    <property type="match status" value="1"/>
</dbReference>
<evidence type="ECO:0000259" key="10">
    <source>
        <dbReference type="PROSITE" id="PS50142"/>
    </source>
</evidence>
<protein>
    <recommendedName>
        <fullName evidence="8">Ribonuclease 3</fullName>
        <ecNumber evidence="8">3.1.26.3</ecNumber>
    </recommendedName>
    <alternativeName>
        <fullName evidence="8">Ribonuclease III</fullName>
        <shortName evidence="8">RNase III</shortName>
    </alternativeName>
</protein>
<evidence type="ECO:0000256" key="2">
    <source>
        <dbReference type="ARBA" id="ARBA00010183"/>
    </source>
</evidence>
<dbReference type="NCBIfam" id="TIGR02191">
    <property type="entry name" value="RNaseIII"/>
    <property type="match status" value="1"/>
</dbReference>
<dbReference type="PROSITE" id="PS00517">
    <property type="entry name" value="RNASE_3_1"/>
    <property type="match status" value="1"/>
</dbReference>
<dbReference type="PANTHER" id="PTHR11207:SF0">
    <property type="entry name" value="RIBONUCLEASE 3"/>
    <property type="match status" value="1"/>
</dbReference>
<dbReference type="GO" id="GO:0008033">
    <property type="term" value="P:tRNA processing"/>
    <property type="evidence" value="ECO:0007669"/>
    <property type="project" value="UniProtKB-KW"/>
</dbReference>
<comment type="similarity">
    <text evidence="2">Belongs to the ribonuclease III family.</text>
</comment>
<keyword evidence="8" id="KW-0819">tRNA processing</keyword>
<dbReference type="GO" id="GO:0046872">
    <property type="term" value="F:metal ion binding"/>
    <property type="evidence" value="ECO:0007669"/>
    <property type="project" value="UniProtKB-KW"/>
</dbReference>
<comment type="cofactor">
    <cofactor evidence="8">
        <name>Mg(2+)</name>
        <dbReference type="ChEBI" id="CHEBI:18420"/>
    </cofactor>
</comment>
<keyword evidence="8" id="KW-0698">rRNA processing</keyword>
<dbReference type="SUPFAM" id="SSF54768">
    <property type="entry name" value="dsRNA-binding domain-like"/>
    <property type="match status" value="1"/>
</dbReference>
<keyword evidence="4 8" id="KW-0540">Nuclease</keyword>
<dbReference type="Pfam" id="PF00035">
    <property type="entry name" value="dsrm"/>
    <property type="match status" value="1"/>
</dbReference>
<keyword evidence="12" id="KW-1185">Reference proteome</keyword>
<dbReference type="CDD" id="cd10845">
    <property type="entry name" value="DSRM_RNAse_III_family"/>
    <property type="match status" value="1"/>
</dbReference>
<name>A0A219B8X6_9SPHN</name>
<evidence type="ECO:0000256" key="6">
    <source>
        <dbReference type="ARBA" id="ARBA00022801"/>
    </source>
</evidence>
<reference evidence="12" key="1">
    <citation type="submission" date="2017-05" db="EMBL/GenBank/DDBJ databases">
        <authorList>
            <person name="Lin X."/>
        </authorList>
    </citation>
    <scope>NUCLEOTIDE SEQUENCE [LARGE SCALE GENOMIC DNA]</scope>
    <source>
        <strain evidence="12">JLT2012</strain>
    </source>
</reference>
<keyword evidence="8" id="KW-0963">Cytoplasm</keyword>
<comment type="catalytic activity">
    <reaction evidence="1 8">
        <text>Endonucleolytic cleavage to 5'-phosphomonoester.</text>
        <dbReference type="EC" id="3.1.26.3"/>
    </reaction>
</comment>
<evidence type="ECO:0000256" key="5">
    <source>
        <dbReference type="ARBA" id="ARBA00022759"/>
    </source>
</evidence>
<evidence type="ECO:0000256" key="3">
    <source>
        <dbReference type="ARBA" id="ARBA00022664"/>
    </source>
</evidence>
<accession>A0A219B8X6</accession>
<dbReference type="Gene3D" id="1.10.1520.10">
    <property type="entry name" value="Ribonuclease III domain"/>
    <property type="match status" value="1"/>
</dbReference>
<dbReference type="RefSeq" id="WP_088712917.1">
    <property type="nucleotide sequence ID" value="NZ_NFZT01000001.1"/>
</dbReference>
<feature type="binding site" evidence="8">
    <location>
        <position position="51"/>
    </location>
    <ligand>
        <name>Mg(2+)</name>
        <dbReference type="ChEBI" id="CHEBI:18420"/>
    </ligand>
</feature>
<dbReference type="EC" id="3.1.26.3" evidence="8"/>
<evidence type="ECO:0000256" key="8">
    <source>
        <dbReference type="HAMAP-Rule" id="MF_00104"/>
    </source>
</evidence>